<comment type="similarity">
    <text evidence="3">Belongs to the CSN2 family.</text>
</comment>
<dbReference type="SUPFAM" id="SSF46785">
    <property type="entry name" value="Winged helix' DNA-binding domain"/>
    <property type="match status" value="1"/>
</dbReference>
<evidence type="ECO:0000256" key="6">
    <source>
        <dbReference type="ARBA" id="ARBA00022790"/>
    </source>
</evidence>
<keyword evidence="11" id="KW-1185">Reference proteome</keyword>
<dbReference type="SMART" id="SM00753">
    <property type="entry name" value="PAM"/>
    <property type="match status" value="1"/>
</dbReference>
<gene>
    <name evidence="10" type="ORF">GpartN1_g43.t1</name>
</gene>
<dbReference type="AlphaFoldDB" id="A0A9C7PQP5"/>
<feature type="region of interest" description="Disordered" evidence="8">
    <location>
        <begin position="1"/>
        <end position="22"/>
    </location>
</feature>
<feature type="domain" description="PCI" evidence="9">
    <location>
        <begin position="240"/>
        <end position="409"/>
    </location>
</feature>
<comment type="caution">
    <text evidence="10">The sequence shown here is derived from an EMBL/GenBank/DDBJ whole genome shotgun (WGS) entry which is preliminary data.</text>
</comment>
<evidence type="ECO:0000313" key="11">
    <source>
        <dbReference type="Proteomes" id="UP001061958"/>
    </source>
</evidence>
<proteinExistence type="inferred from homology"/>
<accession>A0A9C7PQP5</accession>
<evidence type="ECO:0000256" key="3">
    <source>
        <dbReference type="ARBA" id="ARBA00009318"/>
    </source>
</evidence>
<dbReference type="Gene3D" id="1.25.40.570">
    <property type="match status" value="1"/>
</dbReference>
<dbReference type="EMBL" id="BQMJ01000001">
    <property type="protein sequence ID" value="GJQ08252.1"/>
    <property type="molecule type" value="Genomic_DNA"/>
</dbReference>
<keyword evidence="6" id="KW-0736">Signalosome</keyword>
<dbReference type="Proteomes" id="UP001061958">
    <property type="component" value="Unassembled WGS sequence"/>
</dbReference>
<evidence type="ECO:0000259" key="9">
    <source>
        <dbReference type="PROSITE" id="PS50250"/>
    </source>
</evidence>
<name>A0A9C7PQP5_9RHOD</name>
<keyword evidence="7" id="KW-0539">Nucleus</keyword>
<evidence type="ECO:0000256" key="2">
    <source>
        <dbReference type="ARBA" id="ARBA00004496"/>
    </source>
</evidence>
<reference evidence="10" key="2">
    <citation type="submission" date="2022-01" db="EMBL/GenBank/DDBJ databases">
        <authorList>
            <person name="Hirooka S."/>
            <person name="Miyagishima S.Y."/>
        </authorList>
    </citation>
    <scope>NUCLEOTIDE SEQUENCE</scope>
    <source>
        <strain evidence="10">NBRC 102759</strain>
    </source>
</reference>
<dbReference type="PANTHER" id="PTHR10678">
    <property type="entry name" value="26S PROTEASOME NON-ATPASE REGULATORY SUBUNIT 11/COP9 SIGNALOSOME COMPLEX SUBUNIT 2"/>
    <property type="match status" value="1"/>
</dbReference>
<evidence type="ECO:0000256" key="5">
    <source>
        <dbReference type="ARBA" id="ARBA00022490"/>
    </source>
</evidence>
<organism evidence="10 11">
    <name type="scientific">Galdieria partita</name>
    <dbReference type="NCBI Taxonomy" id="83374"/>
    <lineage>
        <taxon>Eukaryota</taxon>
        <taxon>Rhodophyta</taxon>
        <taxon>Bangiophyceae</taxon>
        <taxon>Galdieriales</taxon>
        <taxon>Galdieriaceae</taxon>
        <taxon>Galdieria</taxon>
    </lineage>
</organism>
<dbReference type="InterPro" id="IPR000717">
    <property type="entry name" value="PCI_dom"/>
</dbReference>
<dbReference type="GO" id="GO:0008180">
    <property type="term" value="C:COP9 signalosome"/>
    <property type="evidence" value="ECO:0007669"/>
    <property type="project" value="UniProtKB-KW"/>
</dbReference>
<dbReference type="Pfam" id="PF01399">
    <property type="entry name" value="PCI"/>
    <property type="match status" value="1"/>
</dbReference>
<dbReference type="OrthoDB" id="194139at2759"/>
<evidence type="ECO:0000256" key="8">
    <source>
        <dbReference type="SAM" id="MobiDB-lite"/>
    </source>
</evidence>
<dbReference type="InterPro" id="IPR036390">
    <property type="entry name" value="WH_DNA-bd_sf"/>
</dbReference>
<sequence length="436" mass="50944">MSDEEYEDYGFEYSEEESEEEDVDIENQYYNSKAMIENNPEEALKGFEQVLAMESQKGEWGFKALKQIVKLLFKHGRYEEMLERYRELLTYIKSAVTRNYSEKSINKILDYVSSSQQLGLLQEFYECTLAALKHAMNERLWFKTKLKLGKLYFDLGEYGRLSKVIRELHESCRKEDGTEDQKKGTQLLEIYALEIQLYTATKNSKKLKQLYEQALQVKSAIPHPRIMGIIRECGGKMNIENKDFESAFSDFFEAFKNYDEAGSQRRIQCLKYLVLANMLSLSEINPFDSPEAKPYVDNPEIMAMTSLVEAYTKKEIQEFERILEENKDKIMDDSFIRAHIQELLSRIRTQYLLKLIQPYTRIELAFIAKALNIPQTDVESLLVLLILDEEIIGSIDQEQGILELHRCNGSKERHHAVSKWSNELEQLLTAIENKLV</sequence>
<dbReference type="InterPro" id="IPR050871">
    <property type="entry name" value="26S_Proteasome/COP9_Components"/>
</dbReference>
<reference evidence="10" key="1">
    <citation type="journal article" date="2022" name="Proc. Natl. Acad. Sci. U.S.A.">
        <title>Life cycle and functional genomics of the unicellular red alga Galdieria for elucidating algal and plant evolution and industrial use.</title>
        <authorList>
            <person name="Hirooka S."/>
            <person name="Itabashi T."/>
            <person name="Ichinose T.M."/>
            <person name="Onuma R."/>
            <person name="Fujiwara T."/>
            <person name="Yamashita S."/>
            <person name="Jong L.W."/>
            <person name="Tomita R."/>
            <person name="Iwane A.H."/>
            <person name="Miyagishima S.Y."/>
        </authorList>
    </citation>
    <scope>NUCLEOTIDE SEQUENCE</scope>
    <source>
        <strain evidence="10">NBRC 102759</strain>
    </source>
</reference>
<evidence type="ECO:0000313" key="10">
    <source>
        <dbReference type="EMBL" id="GJQ08252.1"/>
    </source>
</evidence>
<dbReference type="SMART" id="SM00088">
    <property type="entry name" value="PINT"/>
    <property type="match status" value="1"/>
</dbReference>
<keyword evidence="5" id="KW-0963">Cytoplasm</keyword>
<comment type="subcellular location">
    <subcellularLocation>
        <location evidence="2">Cytoplasm</location>
    </subcellularLocation>
    <subcellularLocation>
        <location evidence="1">Nucleus</location>
    </subcellularLocation>
</comment>
<dbReference type="PROSITE" id="PS50250">
    <property type="entry name" value="PCI"/>
    <property type="match status" value="1"/>
</dbReference>
<protein>
    <recommendedName>
        <fullName evidence="4">COP9 signalosome complex subunit 2</fullName>
    </recommendedName>
</protein>
<evidence type="ECO:0000256" key="4">
    <source>
        <dbReference type="ARBA" id="ARBA00014879"/>
    </source>
</evidence>
<evidence type="ECO:0000256" key="7">
    <source>
        <dbReference type="ARBA" id="ARBA00023242"/>
    </source>
</evidence>
<dbReference type="GO" id="GO:0005737">
    <property type="term" value="C:cytoplasm"/>
    <property type="evidence" value="ECO:0007669"/>
    <property type="project" value="UniProtKB-SubCell"/>
</dbReference>
<evidence type="ECO:0000256" key="1">
    <source>
        <dbReference type="ARBA" id="ARBA00004123"/>
    </source>
</evidence>
<dbReference type="FunFam" id="1.25.40.570:FF:000011">
    <property type="entry name" value="COP9 signalosome complex subunit 2"/>
    <property type="match status" value="1"/>
</dbReference>